<feature type="transmembrane region" description="Helical" evidence="6">
    <location>
        <begin position="91"/>
        <end position="113"/>
    </location>
</feature>
<keyword evidence="8" id="KW-1185">Reference proteome</keyword>
<comment type="subcellular location">
    <subcellularLocation>
        <location evidence="1">Cell membrane</location>
        <topology evidence="1">Multi-pass membrane protein</topology>
    </subcellularLocation>
</comment>
<keyword evidence="4 6" id="KW-1133">Transmembrane helix</keyword>
<reference evidence="8" key="1">
    <citation type="journal article" date="2019" name="Int. J. Syst. Evol. Microbiol.">
        <title>The Global Catalogue of Microorganisms (GCM) 10K type strain sequencing project: providing services to taxonomists for standard genome sequencing and annotation.</title>
        <authorList>
            <consortium name="The Broad Institute Genomics Platform"/>
            <consortium name="The Broad Institute Genome Sequencing Center for Infectious Disease"/>
            <person name="Wu L."/>
            <person name="Ma J."/>
        </authorList>
    </citation>
    <scope>NUCLEOTIDE SEQUENCE [LARGE SCALE GENOMIC DNA]</scope>
    <source>
        <strain evidence="8">JCM 16545</strain>
    </source>
</reference>
<comment type="caution">
    <text evidence="7">The sequence shown here is derived from an EMBL/GenBank/DDBJ whole genome shotgun (WGS) entry which is preliminary data.</text>
</comment>
<organism evidence="7 8">
    <name type="scientific">Rubritalea spongiae</name>
    <dbReference type="NCBI Taxonomy" id="430797"/>
    <lineage>
        <taxon>Bacteria</taxon>
        <taxon>Pseudomonadati</taxon>
        <taxon>Verrucomicrobiota</taxon>
        <taxon>Verrucomicrobiia</taxon>
        <taxon>Verrucomicrobiales</taxon>
        <taxon>Rubritaleaceae</taxon>
        <taxon>Rubritalea</taxon>
    </lineage>
</organism>
<dbReference type="Proteomes" id="UP001597297">
    <property type="component" value="Unassembled WGS sequence"/>
</dbReference>
<dbReference type="PANTHER" id="PTHR30250:SF26">
    <property type="entry name" value="PSMA PROTEIN"/>
    <property type="match status" value="1"/>
</dbReference>
<dbReference type="RefSeq" id="WP_377094447.1">
    <property type="nucleotide sequence ID" value="NZ_JBHSJM010000001.1"/>
</dbReference>
<evidence type="ECO:0000313" key="7">
    <source>
        <dbReference type="EMBL" id="MFD2276213.1"/>
    </source>
</evidence>
<accession>A0ABW5E4M4</accession>
<feature type="transmembrane region" description="Helical" evidence="6">
    <location>
        <begin position="400"/>
        <end position="419"/>
    </location>
</feature>
<feature type="transmembrane region" description="Helical" evidence="6">
    <location>
        <begin position="344"/>
        <end position="363"/>
    </location>
</feature>
<evidence type="ECO:0000256" key="6">
    <source>
        <dbReference type="SAM" id="Phobius"/>
    </source>
</evidence>
<feature type="transmembrane region" description="Helical" evidence="6">
    <location>
        <begin position="125"/>
        <end position="146"/>
    </location>
</feature>
<dbReference type="PANTHER" id="PTHR30250">
    <property type="entry name" value="PST FAMILY PREDICTED COLANIC ACID TRANSPORTER"/>
    <property type="match status" value="1"/>
</dbReference>
<evidence type="ECO:0000256" key="3">
    <source>
        <dbReference type="ARBA" id="ARBA00022692"/>
    </source>
</evidence>
<evidence type="ECO:0000313" key="8">
    <source>
        <dbReference type="Proteomes" id="UP001597297"/>
    </source>
</evidence>
<evidence type="ECO:0000256" key="4">
    <source>
        <dbReference type="ARBA" id="ARBA00022989"/>
    </source>
</evidence>
<gene>
    <name evidence="7" type="ORF">ACFSQZ_07020</name>
</gene>
<keyword evidence="2" id="KW-1003">Cell membrane</keyword>
<evidence type="ECO:0000256" key="1">
    <source>
        <dbReference type="ARBA" id="ARBA00004651"/>
    </source>
</evidence>
<feature type="transmembrane region" description="Helical" evidence="6">
    <location>
        <begin position="44"/>
        <end position="70"/>
    </location>
</feature>
<keyword evidence="3 6" id="KW-0812">Transmembrane</keyword>
<proteinExistence type="predicted"/>
<dbReference type="InterPro" id="IPR050833">
    <property type="entry name" value="Poly_Biosynth_Transport"/>
</dbReference>
<name>A0ABW5E4M4_9BACT</name>
<sequence>MSVKKNIAKNGIATVLQKLVLAGQHLFLVPFFLSAWGAEYYGEWLTLTAIPAAIALTDLGFGTAFGNAFVLKYAAGEKQQAADLLKTAVCLIALCCVVVLMGTSAVVGIVHAIGGFEKIALPEDVAITALMLLILSRLLGFFLSLGEAQFRAIRKAHQYINFFTVFSVIRIVVGCVVLLSGGRAIEYAVADLGVSVVFLVTVWVIGQRTVVDLGRGKLIKQWSVIRPLATKGFAYMLTPLQQGISLQGASLVVRVVLGAEAVALFNSMRTLVNAAHQVLSTINASLFPELQIAIAEKRQERVSMLYGVGMLSAGLLGSIAAGGFVLLGPFVFALWTGGVFQPSFSLWLLFGVVLLVRSLWWTAGMSFRAANCPGWFNILSLVFTCIGVAVAYALSMQFGLNGVLCGLVLMECLIAVYTIPSSMKLLDLSAKDLSECRDVISFVLKKLKRS</sequence>
<feature type="transmembrane region" description="Helical" evidence="6">
    <location>
        <begin position="20"/>
        <end position="38"/>
    </location>
</feature>
<keyword evidence="5 6" id="KW-0472">Membrane</keyword>
<dbReference type="EMBL" id="JBHUJC010000020">
    <property type="protein sequence ID" value="MFD2276213.1"/>
    <property type="molecule type" value="Genomic_DNA"/>
</dbReference>
<feature type="transmembrane region" description="Helical" evidence="6">
    <location>
        <begin position="158"/>
        <end position="179"/>
    </location>
</feature>
<evidence type="ECO:0000256" key="2">
    <source>
        <dbReference type="ARBA" id="ARBA00022475"/>
    </source>
</evidence>
<evidence type="ECO:0000256" key="5">
    <source>
        <dbReference type="ARBA" id="ARBA00023136"/>
    </source>
</evidence>
<feature type="transmembrane region" description="Helical" evidence="6">
    <location>
        <begin position="375"/>
        <end position="394"/>
    </location>
</feature>
<protein>
    <submittedName>
        <fullName evidence="7">Lipopolysaccharide biosynthesis protein</fullName>
    </submittedName>
</protein>
<feature type="transmembrane region" description="Helical" evidence="6">
    <location>
        <begin position="185"/>
        <end position="205"/>
    </location>
</feature>
<feature type="transmembrane region" description="Helical" evidence="6">
    <location>
        <begin position="305"/>
        <end position="332"/>
    </location>
</feature>